<feature type="chain" id="PRO_5044974193" description="Peptidyl-prolyl cis-trans isomerase" evidence="2">
    <location>
        <begin position="23"/>
        <end position="243"/>
    </location>
</feature>
<dbReference type="CDD" id="cd00317">
    <property type="entry name" value="cyclophilin"/>
    <property type="match status" value="1"/>
</dbReference>
<dbReference type="Gene3D" id="2.40.100.10">
    <property type="entry name" value="Cyclophilin-like"/>
    <property type="match status" value="1"/>
</dbReference>
<dbReference type="Proteomes" id="UP001501867">
    <property type="component" value="Unassembled WGS sequence"/>
</dbReference>
<dbReference type="PROSITE" id="PS50072">
    <property type="entry name" value="CSA_PPIASE_2"/>
    <property type="match status" value="1"/>
</dbReference>
<feature type="region of interest" description="Disordered" evidence="3">
    <location>
        <begin position="22"/>
        <end position="66"/>
    </location>
</feature>
<dbReference type="EC" id="5.2.1.8" evidence="2"/>
<dbReference type="GO" id="GO:0016853">
    <property type="term" value="F:isomerase activity"/>
    <property type="evidence" value="ECO:0007669"/>
    <property type="project" value="UniProtKB-KW"/>
</dbReference>
<sequence>MKRALISAFAAVALVVSGGSVASASDSDAAPPRTTHGPCQYTQTPDEPPARSVPLPPDPRRTPNRGTVDMAVPTSQGPLPLHLDRAKAPCTVQSFLHLARHGFYDRTVCHRLTAYPTLKVLQCGDPTATGEGGPGYKYKDELPVDLPPAPTDPTGARRLYGRGLLAMANAGPATNGSQFFVVYGDSALRPNYTVFGTVGPEGLTTLDKVAAGGITPTTENPAPVDGTPVLRTELLRVRPSWQH</sequence>
<gene>
    <name evidence="5" type="ORF">GCM10010302_39490</name>
</gene>
<proteinExistence type="inferred from homology"/>
<dbReference type="PANTHER" id="PTHR45625:SF3">
    <property type="entry name" value="PEPTIDYL-PROLYL CIS-TRANS ISOMERASE B-RELATED"/>
    <property type="match status" value="1"/>
</dbReference>
<evidence type="ECO:0000256" key="2">
    <source>
        <dbReference type="RuleBase" id="RU363019"/>
    </source>
</evidence>
<reference evidence="6" key="1">
    <citation type="journal article" date="2019" name="Int. J. Syst. Evol. Microbiol.">
        <title>The Global Catalogue of Microorganisms (GCM) 10K type strain sequencing project: providing services to taxonomists for standard genome sequencing and annotation.</title>
        <authorList>
            <consortium name="The Broad Institute Genomics Platform"/>
            <consortium name="The Broad Institute Genome Sequencing Center for Infectious Disease"/>
            <person name="Wu L."/>
            <person name="Ma J."/>
        </authorList>
    </citation>
    <scope>NUCLEOTIDE SEQUENCE [LARGE SCALE GENOMIC DNA]</scope>
    <source>
        <strain evidence="6">JCM 4505</strain>
    </source>
</reference>
<comment type="catalytic activity">
    <reaction evidence="2">
        <text>[protein]-peptidylproline (omega=180) = [protein]-peptidylproline (omega=0)</text>
        <dbReference type="Rhea" id="RHEA:16237"/>
        <dbReference type="Rhea" id="RHEA-COMP:10747"/>
        <dbReference type="Rhea" id="RHEA-COMP:10748"/>
        <dbReference type="ChEBI" id="CHEBI:83833"/>
        <dbReference type="ChEBI" id="CHEBI:83834"/>
        <dbReference type="EC" id="5.2.1.8"/>
    </reaction>
</comment>
<keyword evidence="2" id="KW-0732">Signal</keyword>
<dbReference type="InterPro" id="IPR029000">
    <property type="entry name" value="Cyclophilin-like_dom_sf"/>
</dbReference>
<dbReference type="PRINTS" id="PR00153">
    <property type="entry name" value="CSAPPISMRASE"/>
</dbReference>
<dbReference type="Pfam" id="PF00160">
    <property type="entry name" value="Pro_isomerase"/>
    <property type="match status" value="1"/>
</dbReference>
<comment type="function">
    <text evidence="1 2">PPIases accelerate the folding of proteins. It catalyzes the cis-trans isomerization of proline imidic peptide bonds in oligopeptides.</text>
</comment>
<dbReference type="PANTHER" id="PTHR45625">
    <property type="entry name" value="PEPTIDYL-PROLYL CIS-TRANS ISOMERASE-RELATED"/>
    <property type="match status" value="1"/>
</dbReference>
<feature type="signal peptide" evidence="2">
    <location>
        <begin position="1"/>
        <end position="22"/>
    </location>
</feature>
<evidence type="ECO:0000256" key="1">
    <source>
        <dbReference type="ARBA" id="ARBA00002388"/>
    </source>
</evidence>
<keyword evidence="2" id="KW-0697">Rotamase</keyword>
<feature type="domain" description="PPIase cyclophilin-type" evidence="4">
    <location>
        <begin position="77"/>
        <end position="234"/>
    </location>
</feature>
<evidence type="ECO:0000259" key="4">
    <source>
        <dbReference type="PROSITE" id="PS50072"/>
    </source>
</evidence>
<dbReference type="EMBL" id="BAAABV010000018">
    <property type="protein sequence ID" value="GAA0296930.1"/>
    <property type="molecule type" value="Genomic_DNA"/>
</dbReference>
<keyword evidence="6" id="KW-1185">Reference proteome</keyword>
<organism evidence="5 6">
    <name type="scientific">Streptomyces polychromogenes</name>
    <dbReference type="NCBI Taxonomy" id="67342"/>
    <lineage>
        <taxon>Bacteria</taxon>
        <taxon>Bacillati</taxon>
        <taxon>Actinomycetota</taxon>
        <taxon>Actinomycetes</taxon>
        <taxon>Kitasatosporales</taxon>
        <taxon>Streptomycetaceae</taxon>
        <taxon>Streptomyces</taxon>
    </lineage>
</organism>
<name>A0ABP3F6W2_9ACTN</name>
<dbReference type="InterPro" id="IPR044666">
    <property type="entry name" value="Cyclophilin_A-like"/>
</dbReference>
<evidence type="ECO:0000256" key="3">
    <source>
        <dbReference type="SAM" id="MobiDB-lite"/>
    </source>
</evidence>
<comment type="similarity">
    <text evidence="2">Belongs to the cyclophilin-type PPIase family.</text>
</comment>
<accession>A0ABP3F6W2</accession>
<evidence type="ECO:0000313" key="5">
    <source>
        <dbReference type="EMBL" id="GAA0296930.1"/>
    </source>
</evidence>
<keyword evidence="2 5" id="KW-0413">Isomerase</keyword>
<comment type="caution">
    <text evidence="5">The sequence shown here is derived from an EMBL/GenBank/DDBJ whole genome shotgun (WGS) entry which is preliminary data.</text>
</comment>
<protein>
    <recommendedName>
        <fullName evidence="2">Peptidyl-prolyl cis-trans isomerase</fullName>
        <shortName evidence="2">PPIase</shortName>
        <ecNumber evidence="2">5.2.1.8</ecNumber>
    </recommendedName>
</protein>
<dbReference type="SUPFAM" id="SSF50891">
    <property type="entry name" value="Cyclophilin-like"/>
    <property type="match status" value="1"/>
</dbReference>
<dbReference type="InterPro" id="IPR002130">
    <property type="entry name" value="Cyclophilin-type_PPIase_dom"/>
</dbReference>
<evidence type="ECO:0000313" key="6">
    <source>
        <dbReference type="Proteomes" id="UP001501867"/>
    </source>
</evidence>